<dbReference type="PROSITE" id="PS00028">
    <property type="entry name" value="ZINC_FINGER_C2H2_1"/>
    <property type="match status" value="6"/>
</dbReference>
<keyword evidence="3 5" id="KW-0863">Zinc-finger</keyword>
<feature type="compositionally biased region" description="Basic and acidic residues" evidence="6">
    <location>
        <begin position="302"/>
        <end position="312"/>
    </location>
</feature>
<name>A0AAN9VYP0_9ORTH</name>
<dbReference type="InterPro" id="IPR051061">
    <property type="entry name" value="Zinc_finger_trans_reg"/>
</dbReference>
<evidence type="ECO:0000256" key="1">
    <source>
        <dbReference type="ARBA" id="ARBA00022723"/>
    </source>
</evidence>
<dbReference type="SUPFAM" id="SSF57667">
    <property type="entry name" value="beta-beta-alpha zinc fingers"/>
    <property type="match status" value="4"/>
</dbReference>
<dbReference type="PANTHER" id="PTHR46179">
    <property type="entry name" value="ZINC FINGER PROTEIN"/>
    <property type="match status" value="1"/>
</dbReference>
<evidence type="ECO:0000259" key="7">
    <source>
        <dbReference type="PROSITE" id="PS50157"/>
    </source>
</evidence>
<dbReference type="FunFam" id="3.30.160.60:FF:000072">
    <property type="entry name" value="zinc finger protein 143 isoform X1"/>
    <property type="match status" value="2"/>
</dbReference>
<evidence type="ECO:0000256" key="4">
    <source>
        <dbReference type="ARBA" id="ARBA00022833"/>
    </source>
</evidence>
<accession>A0AAN9VYP0</accession>
<dbReference type="FunFam" id="3.30.160.60:FF:000446">
    <property type="entry name" value="Zinc finger protein"/>
    <property type="match status" value="1"/>
</dbReference>
<dbReference type="GO" id="GO:0005634">
    <property type="term" value="C:nucleus"/>
    <property type="evidence" value="ECO:0007669"/>
    <property type="project" value="TreeGrafter"/>
</dbReference>
<keyword evidence="2" id="KW-0677">Repeat</keyword>
<dbReference type="InterPro" id="IPR036236">
    <property type="entry name" value="Znf_C2H2_sf"/>
</dbReference>
<keyword evidence="4" id="KW-0862">Zinc</keyword>
<dbReference type="AlphaFoldDB" id="A0AAN9VYP0"/>
<keyword evidence="9" id="KW-1185">Reference proteome</keyword>
<sequence length="983" mass="107900">MAAWPVEKFQLDDDGDRSDTFDSIFLTDDLQDCIDNFDLPALGKVFEQEPVYTTSKLSEENKPETSNYIGKLEGHDENAGYIHHTISSDQIYMHINPGNNDLMPENPSHATITIETTDPATNRKEIKRYTCEYDGCSRTYSTVGNLRTHMKTHRGEFRFKCSEPGCGKAFLTSYSLKIHIRVHTKVKPFECNHEGCEKAFNTLYRLRAHQRLHTGNTFNCESQGCLKFFTTLHDLKKHVRTHTQERPYKCQEEGCGKAFTASHHLKTHNRIHTGERPYSCLKTDCLRSFSTSHSLKSHTRRHEQASDSKNDVNNETGDDMDDTSDDPDNDDMKCSNIGQLSNVEDSDSMTGYNNVSAFIIPFTDNNMQAINNGRDTMEVEGIFTSLFPNSSTETDPQSQSLHTVISFSPVTGEVQNIEFPATNDACTASSFTLPAKSHTDNREEIGAITLMPSVPISDSSKPEVSEMILPDLEVAVHKDSVNTNNSSNTISEESHIVTNRNVANILSLLSANGQIQEIQLTASSDDNDPSQSVFEASGKTAIDIIKMLSASGQIQDIHLSGPMLPKKSSDTAQCSSSLTVENNNTSQTPQDLMVMLNSFVSKSEEHCVKGKSPINISSENGTVVSTAITNLPFQPKTLTVGNSDMQEELPNQWIDVMECSALVNTSNTSAYESGCMIINSASNVDESSGTPTQSCESDSVNKSGALVSEITRVPFNHSSRNVLKDITADAEICRCNPCKCSVSGQECHNCSANVHSVQEELPVKASHNLEPGGETWASIRKDCIVNNHTDAHRSTKLIDKHVLPSNNQSLNCSSFVIVDTAINSKQNNIESTAPFNSLLQGKEVTKMFMRNEPASDALPNWNGKEGALSSIARMHSDTNSQSQKTDSDIINNNDSSNDTSNNSDNTQTRDRIPVNCKCCKSGCNSQSSASDQDCCVVVCLKTLEQLKKVIQMGCCSGAGNSLRALATQISSASNCCSHKDKNS</sequence>
<dbReference type="Proteomes" id="UP001378592">
    <property type="component" value="Unassembled WGS sequence"/>
</dbReference>
<dbReference type="FunFam" id="3.30.160.60:FF:000349">
    <property type="entry name" value="metal regulatory transcription factor 1"/>
    <property type="match status" value="1"/>
</dbReference>
<feature type="region of interest" description="Disordered" evidence="6">
    <location>
        <begin position="875"/>
        <end position="908"/>
    </location>
</feature>
<gene>
    <name evidence="8" type="ORF">R5R35_002099</name>
</gene>
<feature type="domain" description="C2H2-type" evidence="7">
    <location>
        <begin position="248"/>
        <end position="277"/>
    </location>
</feature>
<feature type="compositionally biased region" description="Polar residues" evidence="6">
    <location>
        <begin position="336"/>
        <end position="345"/>
    </location>
</feature>
<dbReference type="EMBL" id="JAZDUA010000166">
    <property type="protein sequence ID" value="KAK7865773.1"/>
    <property type="molecule type" value="Genomic_DNA"/>
</dbReference>
<dbReference type="SMART" id="SM00355">
    <property type="entry name" value="ZnF_C2H2"/>
    <property type="match status" value="6"/>
</dbReference>
<feature type="region of interest" description="Disordered" evidence="6">
    <location>
        <begin position="296"/>
        <end position="345"/>
    </location>
</feature>
<feature type="compositionally biased region" description="Low complexity" evidence="6">
    <location>
        <begin position="888"/>
        <end position="906"/>
    </location>
</feature>
<feature type="domain" description="C2H2-type" evidence="7">
    <location>
        <begin position="189"/>
        <end position="218"/>
    </location>
</feature>
<feature type="domain" description="C2H2-type" evidence="7">
    <location>
        <begin position="159"/>
        <end position="188"/>
    </location>
</feature>
<dbReference type="InterPro" id="IPR013087">
    <property type="entry name" value="Znf_C2H2_type"/>
</dbReference>
<reference evidence="8 9" key="1">
    <citation type="submission" date="2024-03" db="EMBL/GenBank/DDBJ databases">
        <title>The genome assembly and annotation of the cricket Gryllus longicercus Weissman &amp; Gray.</title>
        <authorList>
            <person name="Szrajer S."/>
            <person name="Gray D."/>
            <person name="Ylla G."/>
        </authorList>
    </citation>
    <scope>NUCLEOTIDE SEQUENCE [LARGE SCALE GENOMIC DNA]</scope>
    <source>
        <strain evidence="8">DAG 2021-001</strain>
        <tissue evidence="8">Whole body minus gut</tissue>
    </source>
</reference>
<keyword evidence="1" id="KW-0479">Metal-binding</keyword>
<feature type="domain" description="C2H2-type" evidence="7">
    <location>
        <begin position="218"/>
        <end position="247"/>
    </location>
</feature>
<dbReference type="PANTHER" id="PTHR46179:SF25">
    <property type="entry name" value="METAL RESPONSE ELEMENT-BINDING TRANSCRIPTION FACTOR-1, ISOFORM C"/>
    <property type="match status" value="1"/>
</dbReference>
<evidence type="ECO:0000313" key="8">
    <source>
        <dbReference type="EMBL" id="KAK7865773.1"/>
    </source>
</evidence>
<evidence type="ECO:0000256" key="6">
    <source>
        <dbReference type="SAM" id="MobiDB-lite"/>
    </source>
</evidence>
<evidence type="ECO:0000256" key="3">
    <source>
        <dbReference type="ARBA" id="ARBA00022771"/>
    </source>
</evidence>
<dbReference type="GO" id="GO:0008270">
    <property type="term" value="F:zinc ion binding"/>
    <property type="evidence" value="ECO:0007669"/>
    <property type="project" value="UniProtKB-KW"/>
</dbReference>
<feature type="compositionally biased region" description="Acidic residues" evidence="6">
    <location>
        <begin position="316"/>
        <end position="329"/>
    </location>
</feature>
<proteinExistence type="predicted"/>
<feature type="domain" description="C2H2-type" evidence="7">
    <location>
        <begin position="129"/>
        <end position="158"/>
    </location>
</feature>
<dbReference type="GO" id="GO:0006357">
    <property type="term" value="P:regulation of transcription by RNA polymerase II"/>
    <property type="evidence" value="ECO:0007669"/>
    <property type="project" value="TreeGrafter"/>
</dbReference>
<dbReference type="PROSITE" id="PS50157">
    <property type="entry name" value="ZINC_FINGER_C2H2_2"/>
    <property type="match status" value="6"/>
</dbReference>
<comment type="caution">
    <text evidence="8">The sequence shown here is derived from an EMBL/GenBank/DDBJ whole genome shotgun (WGS) entry which is preliminary data.</text>
</comment>
<dbReference type="Gene3D" id="3.30.160.60">
    <property type="entry name" value="Classic Zinc Finger"/>
    <property type="match status" value="6"/>
</dbReference>
<dbReference type="FunFam" id="3.30.160.60:FF:000397">
    <property type="entry name" value="Metal regulatory transcription factor 1"/>
    <property type="match status" value="1"/>
</dbReference>
<dbReference type="Pfam" id="PF00096">
    <property type="entry name" value="zf-C2H2"/>
    <property type="match status" value="4"/>
</dbReference>
<protein>
    <recommendedName>
        <fullName evidence="7">C2H2-type domain-containing protein</fullName>
    </recommendedName>
</protein>
<dbReference type="FunFam" id="3.30.160.60:FF:000125">
    <property type="entry name" value="Putative zinc finger protein 143"/>
    <property type="match status" value="1"/>
</dbReference>
<feature type="domain" description="C2H2-type" evidence="7">
    <location>
        <begin position="278"/>
        <end position="307"/>
    </location>
</feature>
<evidence type="ECO:0000313" key="9">
    <source>
        <dbReference type="Proteomes" id="UP001378592"/>
    </source>
</evidence>
<evidence type="ECO:0000256" key="2">
    <source>
        <dbReference type="ARBA" id="ARBA00022737"/>
    </source>
</evidence>
<evidence type="ECO:0000256" key="5">
    <source>
        <dbReference type="PROSITE-ProRule" id="PRU00042"/>
    </source>
</evidence>
<organism evidence="8 9">
    <name type="scientific">Gryllus longicercus</name>
    <dbReference type="NCBI Taxonomy" id="2509291"/>
    <lineage>
        <taxon>Eukaryota</taxon>
        <taxon>Metazoa</taxon>
        <taxon>Ecdysozoa</taxon>
        <taxon>Arthropoda</taxon>
        <taxon>Hexapoda</taxon>
        <taxon>Insecta</taxon>
        <taxon>Pterygota</taxon>
        <taxon>Neoptera</taxon>
        <taxon>Polyneoptera</taxon>
        <taxon>Orthoptera</taxon>
        <taxon>Ensifera</taxon>
        <taxon>Gryllidea</taxon>
        <taxon>Grylloidea</taxon>
        <taxon>Gryllidae</taxon>
        <taxon>Gryllinae</taxon>
        <taxon>Gryllus</taxon>
    </lineage>
</organism>